<keyword evidence="3" id="KW-0061">Asparagine biosynthesis</keyword>
<evidence type="ECO:0000313" key="7">
    <source>
        <dbReference type="EMBL" id="GAA4640529.1"/>
    </source>
</evidence>
<dbReference type="InterPro" id="IPR001962">
    <property type="entry name" value="Asn_synthase"/>
</dbReference>
<dbReference type="Gene3D" id="3.40.50.620">
    <property type="entry name" value="HUPs"/>
    <property type="match status" value="1"/>
</dbReference>
<keyword evidence="8" id="KW-1185">Reference proteome</keyword>
<protein>
    <recommendedName>
        <fullName evidence="2">asparagine synthase (glutamine-hydrolyzing)</fullName>
        <ecNumber evidence="2">6.3.5.4</ecNumber>
    </recommendedName>
</protein>
<organism evidence="7 8">
    <name type="scientific">Actinoallomurus vinaceus</name>
    <dbReference type="NCBI Taxonomy" id="1080074"/>
    <lineage>
        <taxon>Bacteria</taxon>
        <taxon>Bacillati</taxon>
        <taxon>Actinomycetota</taxon>
        <taxon>Actinomycetes</taxon>
        <taxon>Streptosporangiales</taxon>
        <taxon>Thermomonosporaceae</taxon>
        <taxon>Actinoallomurus</taxon>
    </lineage>
</organism>
<sequence length="628" mass="66753">MDARSTWFVVLPDSAAGTGARRLLGGGTVLDYVSGRPCLVTASADGANGTVVRAQVGVVRLAVIGDTPVTATLLENLAARIDCLEDADVVAARLPGSFHLIAVVGDRVRVQGTASGLRRIFFTRLGGGHGAAVVASDRASVLAALRGAPVDVEALAVRLLGLVPAPLSAPLWEGVSAVPPGSAAHIDPGGLRLRAWWTPPESQVSLGRGAPAFAAALEEAVNARVGPGMVVACDLSGGLDSTPLSFLADAAVRRRDGRLVTFARAVGDPAHDDAAWAWRALRHLSGEHVRTRPGEPARWFADVATPVRGLDEPMFPLHPLACKTGTAALLAAHGARVHLTGHGGDELTVVPHCYLHDVARTRPSALWPRLRAGRARERWPLWSCLRALADRRTYSEWLADQVRQLTAPEPPMGHPDFGWEMPLRLPAWVSPAAVDAVARRLRVTARDARPYATERAQHQIISNVLRTAPTYAALRDLTGQVGAATHVPFLDDHVMSAALAVRLDHRVVPGVYKALTFAAMRPHVPPECLARTTKADFSADFYDGLRAHRDQVLALADGSLLVEYGLADPAALRDVCTGTPAETGRRSLPLITFVAVENWLRAQPSGAENTGSTIGRRKGGPVREDAPT</sequence>
<dbReference type="InterPro" id="IPR014729">
    <property type="entry name" value="Rossmann-like_a/b/a_fold"/>
</dbReference>
<dbReference type="PANTHER" id="PTHR43284:SF1">
    <property type="entry name" value="ASPARAGINE SYNTHETASE"/>
    <property type="match status" value="1"/>
</dbReference>
<dbReference type="Pfam" id="PF00733">
    <property type="entry name" value="Asn_synthase"/>
    <property type="match status" value="1"/>
</dbReference>
<name>A0ABP8UWL4_9ACTN</name>
<evidence type="ECO:0000256" key="3">
    <source>
        <dbReference type="ARBA" id="ARBA00022888"/>
    </source>
</evidence>
<dbReference type="PANTHER" id="PTHR43284">
    <property type="entry name" value="ASPARAGINE SYNTHETASE (GLUTAMINE-HYDROLYZING)"/>
    <property type="match status" value="1"/>
</dbReference>
<dbReference type="RefSeq" id="WP_345444321.1">
    <property type="nucleotide sequence ID" value="NZ_BAABHK010000033.1"/>
</dbReference>
<feature type="region of interest" description="Disordered" evidence="5">
    <location>
        <begin position="605"/>
        <end position="628"/>
    </location>
</feature>
<comment type="catalytic activity">
    <reaction evidence="4">
        <text>L-aspartate + L-glutamine + ATP + H2O = L-asparagine + L-glutamate + AMP + diphosphate + H(+)</text>
        <dbReference type="Rhea" id="RHEA:12228"/>
        <dbReference type="ChEBI" id="CHEBI:15377"/>
        <dbReference type="ChEBI" id="CHEBI:15378"/>
        <dbReference type="ChEBI" id="CHEBI:29985"/>
        <dbReference type="ChEBI" id="CHEBI:29991"/>
        <dbReference type="ChEBI" id="CHEBI:30616"/>
        <dbReference type="ChEBI" id="CHEBI:33019"/>
        <dbReference type="ChEBI" id="CHEBI:58048"/>
        <dbReference type="ChEBI" id="CHEBI:58359"/>
        <dbReference type="ChEBI" id="CHEBI:456215"/>
        <dbReference type="EC" id="6.3.5.4"/>
    </reaction>
</comment>
<evidence type="ECO:0000256" key="4">
    <source>
        <dbReference type="ARBA" id="ARBA00048741"/>
    </source>
</evidence>
<evidence type="ECO:0000259" key="6">
    <source>
        <dbReference type="Pfam" id="PF00733"/>
    </source>
</evidence>
<dbReference type="Proteomes" id="UP001501442">
    <property type="component" value="Unassembled WGS sequence"/>
</dbReference>
<evidence type="ECO:0000256" key="5">
    <source>
        <dbReference type="SAM" id="MobiDB-lite"/>
    </source>
</evidence>
<evidence type="ECO:0000313" key="8">
    <source>
        <dbReference type="Proteomes" id="UP001501442"/>
    </source>
</evidence>
<evidence type="ECO:0000256" key="2">
    <source>
        <dbReference type="ARBA" id="ARBA00012737"/>
    </source>
</evidence>
<keyword evidence="3" id="KW-0028">Amino-acid biosynthesis</keyword>
<comment type="caution">
    <text evidence="7">The sequence shown here is derived from an EMBL/GenBank/DDBJ whole genome shotgun (WGS) entry which is preliminary data.</text>
</comment>
<dbReference type="EMBL" id="BAABHK010000033">
    <property type="protein sequence ID" value="GAA4640529.1"/>
    <property type="molecule type" value="Genomic_DNA"/>
</dbReference>
<comment type="pathway">
    <text evidence="1">Amino-acid biosynthesis; L-asparagine biosynthesis; L-asparagine from L-aspartate (L-Gln route): step 1/1.</text>
</comment>
<evidence type="ECO:0000256" key="1">
    <source>
        <dbReference type="ARBA" id="ARBA00005187"/>
    </source>
</evidence>
<proteinExistence type="predicted"/>
<reference evidence="8" key="1">
    <citation type="journal article" date="2019" name="Int. J. Syst. Evol. Microbiol.">
        <title>The Global Catalogue of Microorganisms (GCM) 10K type strain sequencing project: providing services to taxonomists for standard genome sequencing and annotation.</title>
        <authorList>
            <consortium name="The Broad Institute Genomics Platform"/>
            <consortium name="The Broad Institute Genome Sequencing Center for Infectious Disease"/>
            <person name="Wu L."/>
            <person name="Ma J."/>
        </authorList>
    </citation>
    <scope>NUCLEOTIDE SEQUENCE [LARGE SCALE GENOMIC DNA]</scope>
    <source>
        <strain evidence="8">JCM 17939</strain>
    </source>
</reference>
<gene>
    <name evidence="7" type="ORF">GCM10023196_106420</name>
</gene>
<feature type="domain" description="Asparagine synthetase" evidence="6">
    <location>
        <begin position="213"/>
        <end position="601"/>
    </location>
</feature>
<accession>A0ABP8UWL4</accession>
<dbReference type="EC" id="6.3.5.4" evidence="2"/>
<dbReference type="SUPFAM" id="SSF52402">
    <property type="entry name" value="Adenine nucleotide alpha hydrolases-like"/>
    <property type="match status" value="1"/>
</dbReference>
<dbReference type="InterPro" id="IPR051786">
    <property type="entry name" value="ASN_synthetase/amidase"/>
</dbReference>